<evidence type="ECO:0000256" key="5">
    <source>
        <dbReference type="ARBA" id="ARBA00023136"/>
    </source>
</evidence>
<dbReference type="OrthoDB" id="5581259at2759"/>
<comment type="subcellular location">
    <subcellularLocation>
        <location evidence="1">Membrane</location>
        <topology evidence="1">Multi-pass membrane protein</topology>
    </subcellularLocation>
</comment>
<dbReference type="Proteomes" id="UP000278143">
    <property type="component" value="Unassembled WGS sequence"/>
</dbReference>
<protein>
    <submittedName>
        <fullName evidence="7">Uncharacterized protein</fullName>
    </submittedName>
</protein>
<keyword evidence="4 6" id="KW-1133">Transmembrane helix</keyword>
<gene>
    <name evidence="7" type="ORF">SYNPS1DRAFT_18066</name>
</gene>
<feature type="transmembrane region" description="Helical" evidence="6">
    <location>
        <begin position="34"/>
        <end position="54"/>
    </location>
</feature>
<dbReference type="AlphaFoldDB" id="A0A4V1J148"/>
<dbReference type="PANTHER" id="PTHR12703">
    <property type="entry name" value="TRANSMEMBRANE PROTEIN 33"/>
    <property type="match status" value="1"/>
</dbReference>
<dbReference type="GO" id="GO:0071786">
    <property type="term" value="P:endoplasmic reticulum tubular network organization"/>
    <property type="evidence" value="ECO:0007669"/>
    <property type="project" value="TreeGrafter"/>
</dbReference>
<organism evidence="7 8">
    <name type="scientific">Syncephalis pseudoplumigaleata</name>
    <dbReference type="NCBI Taxonomy" id="1712513"/>
    <lineage>
        <taxon>Eukaryota</taxon>
        <taxon>Fungi</taxon>
        <taxon>Fungi incertae sedis</taxon>
        <taxon>Zoopagomycota</taxon>
        <taxon>Zoopagomycotina</taxon>
        <taxon>Zoopagomycetes</taxon>
        <taxon>Zoopagales</taxon>
        <taxon>Piptocephalidaceae</taxon>
        <taxon>Syncephalis</taxon>
    </lineage>
</organism>
<name>A0A4V1J148_9FUNG</name>
<dbReference type="InterPro" id="IPR005344">
    <property type="entry name" value="TMEM33/Pom33"/>
</dbReference>
<evidence type="ECO:0000256" key="2">
    <source>
        <dbReference type="ARBA" id="ARBA00007322"/>
    </source>
</evidence>
<keyword evidence="3 6" id="KW-0812">Transmembrane</keyword>
<feature type="transmembrane region" description="Helical" evidence="6">
    <location>
        <begin position="75"/>
        <end position="98"/>
    </location>
</feature>
<comment type="similarity">
    <text evidence="2">Belongs to the PER33/POM33 family.</text>
</comment>
<dbReference type="GO" id="GO:0061024">
    <property type="term" value="P:membrane organization"/>
    <property type="evidence" value="ECO:0007669"/>
    <property type="project" value="TreeGrafter"/>
</dbReference>
<evidence type="ECO:0000256" key="4">
    <source>
        <dbReference type="ARBA" id="ARBA00022989"/>
    </source>
</evidence>
<keyword evidence="5 6" id="KW-0472">Membrane</keyword>
<dbReference type="PANTHER" id="PTHR12703:SF4">
    <property type="entry name" value="TRANSMEMBRANE PROTEIN 33"/>
    <property type="match status" value="1"/>
</dbReference>
<proteinExistence type="inferred from homology"/>
<evidence type="ECO:0000256" key="1">
    <source>
        <dbReference type="ARBA" id="ARBA00004141"/>
    </source>
</evidence>
<keyword evidence="8" id="KW-1185">Reference proteome</keyword>
<evidence type="ECO:0000256" key="6">
    <source>
        <dbReference type="SAM" id="Phobius"/>
    </source>
</evidence>
<feature type="non-terminal residue" evidence="7">
    <location>
        <position position="1"/>
    </location>
</feature>
<reference evidence="8" key="1">
    <citation type="journal article" date="2018" name="Nat. Microbiol.">
        <title>Leveraging single-cell genomics to expand the fungal tree of life.</title>
        <authorList>
            <person name="Ahrendt S.R."/>
            <person name="Quandt C.A."/>
            <person name="Ciobanu D."/>
            <person name="Clum A."/>
            <person name="Salamov A."/>
            <person name="Andreopoulos B."/>
            <person name="Cheng J.F."/>
            <person name="Woyke T."/>
            <person name="Pelin A."/>
            <person name="Henrissat B."/>
            <person name="Reynolds N.K."/>
            <person name="Benny G.L."/>
            <person name="Smith M.E."/>
            <person name="James T.Y."/>
            <person name="Grigoriev I.V."/>
        </authorList>
    </citation>
    <scope>NUCLEOTIDE SEQUENCE [LARGE SCALE GENOMIC DNA]</scope>
    <source>
        <strain evidence="8">Benny S71-1</strain>
    </source>
</reference>
<dbReference type="EMBL" id="KZ990669">
    <property type="protein sequence ID" value="RKP23809.1"/>
    <property type="molecule type" value="Genomic_DNA"/>
</dbReference>
<accession>A0A4V1J148</accession>
<evidence type="ECO:0000313" key="8">
    <source>
        <dbReference type="Proteomes" id="UP000278143"/>
    </source>
</evidence>
<dbReference type="GO" id="GO:0005783">
    <property type="term" value="C:endoplasmic reticulum"/>
    <property type="evidence" value="ECO:0007669"/>
    <property type="project" value="TreeGrafter"/>
</dbReference>
<dbReference type="Pfam" id="PF03661">
    <property type="entry name" value="TMEM33_Pom33"/>
    <property type="match status" value="1"/>
</dbReference>
<feature type="transmembrane region" description="Helical" evidence="6">
    <location>
        <begin position="158"/>
        <end position="180"/>
    </location>
</feature>
<feature type="transmembrane region" description="Helical" evidence="6">
    <location>
        <begin position="7"/>
        <end position="28"/>
    </location>
</feature>
<dbReference type="GO" id="GO:0016020">
    <property type="term" value="C:membrane"/>
    <property type="evidence" value="ECO:0007669"/>
    <property type="project" value="UniProtKB-SubCell"/>
</dbReference>
<sequence length="247" mass="28125">LQFAWWIGHVTVVVSTVLYYLCYLTNYYTMSLPAYSFALMGALASYAVASYKSMGKLQFNMQFAAQVASNDSMQYLLLAFVWYTQPALLVTLVPFAVFSALHTLTYFHGTVVPVLFPAATSATPSDAKPYLARLSASADMAARKYYMTAMHFVARWEVAVVLAWTILQTVLFQVSFYVPFAYMMFLRNRYICSSYHQEAFRHLRRTMDRHLVDNPNAHTGIRRLYVSTRDFISSLAGPLHMPHPPAQ</sequence>
<dbReference type="InterPro" id="IPR051645">
    <property type="entry name" value="PER33/POM33_regulator"/>
</dbReference>
<evidence type="ECO:0000256" key="3">
    <source>
        <dbReference type="ARBA" id="ARBA00022692"/>
    </source>
</evidence>
<evidence type="ECO:0000313" key="7">
    <source>
        <dbReference type="EMBL" id="RKP23809.1"/>
    </source>
</evidence>